<feature type="region of interest" description="Disordered" evidence="1">
    <location>
        <begin position="185"/>
        <end position="210"/>
    </location>
</feature>
<protein>
    <recommendedName>
        <fullName evidence="7">HTH iclR-type domain-containing protein</fullName>
    </recommendedName>
</protein>
<sequence length="355" mass="38985">MVLVVVGCLFVPIPASAVVAADGDAGTQQRTLEQVDEEGLQFEDAEEIYIDVTVHENGSASFLVDYRFPINGENASAEEWERLRDDIESNPEPYVEREAQGWNDVLSDGENATDREMEISNFSVSTDESTAPRELAHVQYRFEWSSFAHVELNSIEVGDALSGFTLVDDTTLQLSWPESYSAYEIDPESDDRGEGSVLWNGDGTEFADDQPRVVLIEDTESAGESPESEGGPEMPWLAVGGALGALALAAVAVWWFRRDAEPGPEASGTDVSTESTAPRQTGPPAELLSNEERVLRLIEDRGGRIKQQEVVSELDWTEAKTSQVVGGLREDDEIDVFRIGRENVLALPEEDVAEE</sequence>
<evidence type="ECO:0000313" key="5">
    <source>
        <dbReference type="EMBL" id="ELY64085.1"/>
    </source>
</evidence>
<keyword evidence="2" id="KW-0472">Membrane</keyword>
<evidence type="ECO:0000313" key="6">
    <source>
        <dbReference type="Proteomes" id="UP000011531"/>
    </source>
</evidence>
<dbReference type="EMBL" id="AOIA01000034">
    <property type="protein sequence ID" value="ELY64085.1"/>
    <property type="molecule type" value="Genomic_DNA"/>
</dbReference>
<feature type="domain" description="DUF7345" evidence="4">
    <location>
        <begin position="52"/>
        <end position="180"/>
    </location>
</feature>
<dbReference type="Pfam" id="PF24036">
    <property type="entry name" value="DUF7345"/>
    <property type="match status" value="1"/>
</dbReference>
<dbReference type="Proteomes" id="UP000011531">
    <property type="component" value="Unassembled WGS sequence"/>
</dbReference>
<evidence type="ECO:0000256" key="2">
    <source>
        <dbReference type="SAM" id="Phobius"/>
    </source>
</evidence>
<dbReference type="Pfam" id="PF24034">
    <property type="entry name" value="DUF7343"/>
    <property type="match status" value="1"/>
</dbReference>
<keyword evidence="2" id="KW-0812">Transmembrane</keyword>
<organism evidence="5 6">
    <name type="scientific">Natronococcus jeotgali DSM 18795</name>
    <dbReference type="NCBI Taxonomy" id="1227498"/>
    <lineage>
        <taxon>Archaea</taxon>
        <taxon>Methanobacteriati</taxon>
        <taxon>Methanobacteriota</taxon>
        <taxon>Stenosarchaea group</taxon>
        <taxon>Halobacteria</taxon>
        <taxon>Halobacteriales</taxon>
        <taxon>Natrialbaceae</taxon>
        <taxon>Natronococcus</taxon>
    </lineage>
</organism>
<feature type="domain" description="DUF7343" evidence="3">
    <location>
        <begin position="287"/>
        <end position="348"/>
    </location>
</feature>
<keyword evidence="6" id="KW-1185">Reference proteome</keyword>
<keyword evidence="2" id="KW-1133">Transmembrane helix</keyword>
<evidence type="ECO:0000259" key="4">
    <source>
        <dbReference type="Pfam" id="PF24036"/>
    </source>
</evidence>
<feature type="region of interest" description="Disordered" evidence="1">
    <location>
        <begin position="262"/>
        <end position="288"/>
    </location>
</feature>
<feature type="transmembrane region" description="Helical" evidence="2">
    <location>
        <begin position="234"/>
        <end position="256"/>
    </location>
</feature>
<dbReference type="PATRIC" id="fig|1227498.3.peg.1274"/>
<gene>
    <name evidence="5" type="ORF">C492_06177</name>
</gene>
<dbReference type="AlphaFoldDB" id="L9XQP4"/>
<accession>L9XQP4</accession>
<dbReference type="STRING" id="1227498.C492_06177"/>
<evidence type="ECO:0000259" key="3">
    <source>
        <dbReference type="Pfam" id="PF24034"/>
    </source>
</evidence>
<reference evidence="5 6" key="1">
    <citation type="journal article" date="2014" name="PLoS Genet.">
        <title>Phylogenetically driven sequencing of extremely halophilic archaea reveals strategies for static and dynamic osmo-response.</title>
        <authorList>
            <person name="Becker E.A."/>
            <person name="Seitzer P.M."/>
            <person name="Tritt A."/>
            <person name="Larsen D."/>
            <person name="Krusor M."/>
            <person name="Yao A.I."/>
            <person name="Wu D."/>
            <person name="Madern D."/>
            <person name="Eisen J.A."/>
            <person name="Darling A.E."/>
            <person name="Facciotti M.T."/>
        </authorList>
    </citation>
    <scope>NUCLEOTIDE SEQUENCE [LARGE SCALE GENOMIC DNA]</scope>
    <source>
        <strain evidence="5 6">DSM 18795</strain>
    </source>
</reference>
<comment type="caution">
    <text evidence="5">The sequence shown here is derived from an EMBL/GenBank/DDBJ whole genome shotgun (WGS) entry which is preliminary data.</text>
</comment>
<evidence type="ECO:0008006" key="7">
    <source>
        <dbReference type="Google" id="ProtNLM"/>
    </source>
</evidence>
<proteinExistence type="predicted"/>
<dbReference type="InterPro" id="IPR055769">
    <property type="entry name" value="DUF7345"/>
</dbReference>
<dbReference type="InterPro" id="IPR055767">
    <property type="entry name" value="DUF7343"/>
</dbReference>
<name>L9XQP4_9EURY</name>
<evidence type="ECO:0000256" key="1">
    <source>
        <dbReference type="SAM" id="MobiDB-lite"/>
    </source>
</evidence>
<feature type="compositionally biased region" description="Polar residues" evidence="1">
    <location>
        <begin position="269"/>
        <end position="279"/>
    </location>
</feature>